<dbReference type="PANTHER" id="PTHR46796:SF6">
    <property type="entry name" value="ARAC SUBFAMILY"/>
    <property type="match status" value="1"/>
</dbReference>
<evidence type="ECO:0000313" key="7">
    <source>
        <dbReference type="Proteomes" id="UP001596380"/>
    </source>
</evidence>
<dbReference type="SMART" id="SM00342">
    <property type="entry name" value="HTH_ARAC"/>
    <property type="match status" value="1"/>
</dbReference>
<reference evidence="7" key="1">
    <citation type="journal article" date="2019" name="Int. J. Syst. Evol. Microbiol.">
        <title>The Global Catalogue of Microorganisms (GCM) 10K type strain sequencing project: providing services to taxonomists for standard genome sequencing and annotation.</title>
        <authorList>
            <consortium name="The Broad Institute Genomics Platform"/>
            <consortium name="The Broad Institute Genome Sequencing Center for Infectious Disease"/>
            <person name="Wu L."/>
            <person name="Ma J."/>
        </authorList>
    </citation>
    <scope>NUCLEOTIDE SEQUENCE [LARGE SCALE GENOMIC DNA]</scope>
    <source>
        <strain evidence="7">JCM 3369</strain>
    </source>
</reference>
<evidence type="ECO:0000256" key="4">
    <source>
        <dbReference type="SAM" id="MobiDB-lite"/>
    </source>
</evidence>
<dbReference type="SUPFAM" id="SSF46689">
    <property type="entry name" value="Homeodomain-like"/>
    <property type="match status" value="1"/>
</dbReference>
<dbReference type="PANTHER" id="PTHR46796">
    <property type="entry name" value="HTH-TYPE TRANSCRIPTIONAL ACTIVATOR RHAS-RELATED"/>
    <property type="match status" value="1"/>
</dbReference>
<gene>
    <name evidence="6" type="ORF">ACFQKB_32870</name>
</gene>
<dbReference type="Pfam" id="PF14525">
    <property type="entry name" value="AraC_binding_2"/>
    <property type="match status" value="1"/>
</dbReference>
<dbReference type="Proteomes" id="UP001596380">
    <property type="component" value="Unassembled WGS sequence"/>
</dbReference>
<evidence type="ECO:0000256" key="3">
    <source>
        <dbReference type="ARBA" id="ARBA00023163"/>
    </source>
</evidence>
<dbReference type="EMBL" id="JBHSXS010000028">
    <property type="protein sequence ID" value="MFC6884592.1"/>
    <property type="molecule type" value="Genomic_DNA"/>
</dbReference>
<dbReference type="Pfam" id="PF12833">
    <property type="entry name" value="HTH_18"/>
    <property type="match status" value="1"/>
</dbReference>
<feature type="compositionally biased region" description="Gly residues" evidence="4">
    <location>
        <begin position="203"/>
        <end position="212"/>
    </location>
</feature>
<dbReference type="InterPro" id="IPR009057">
    <property type="entry name" value="Homeodomain-like_sf"/>
</dbReference>
<dbReference type="RefSeq" id="WP_160820275.1">
    <property type="nucleotide sequence ID" value="NZ_JBHSXS010000028.1"/>
</dbReference>
<sequence>MPTHVSTSGRPPGDQAAFWRHVISSAFGPLHVRPPDRDGFAARLVGRTLGPIQASEVRAPAHAVSRSPRQIDRDTRECYKLGFVLRGSCTLRQNDRCTSVRAGDIVLYDLTRPVEITFEAHRILTVLIPHRAVPLPPGRVAALGGTLLTERTSTGRLVRPLLAALAENDLAATYATADPAAAHAEPVAAHAGQAGRAGPPGPQGGGGDGGVADVGDGPYAHHLGEAILELVTSAVSERLGSPGPVAPADDEALRVIEHWIESRLDDPGLTPASIALAHHVSVRQLYRLFQARGDTVSRYVRTRRLERCRRELRDPFLATQRISAIAARWGYPDAAAFSRAFRAAYGVSPSDYRAAVTGIRRRD</sequence>
<keyword evidence="2" id="KW-0238">DNA-binding</keyword>
<proteinExistence type="predicted"/>
<dbReference type="InterPro" id="IPR050204">
    <property type="entry name" value="AraC_XylS_family_regulators"/>
</dbReference>
<dbReference type="InterPro" id="IPR035418">
    <property type="entry name" value="AraC-bd_2"/>
</dbReference>
<evidence type="ECO:0000256" key="2">
    <source>
        <dbReference type="ARBA" id="ARBA00023125"/>
    </source>
</evidence>
<name>A0ABW2CT02_9ACTN</name>
<comment type="caution">
    <text evidence="6">The sequence shown here is derived from an EMBL/GenBank/DDBJ whole genome shotgun (WGS) entry which is preliminary data.</text>
</comment>
<evidence type="ECO:0000313" key="6">
    <source>
        <dbReference type="EMBL" id="MFC6884592.1"/>
    </source>
</evidence>
<organism evidence="6 7">
    <name type="scientific">Actinomadura yumaensis</name>
    <dbReference type="NCBI Taxonomy" id="111807"/>
    <lineage>
        <taxon>Bacteria</taxon>
        <taxon>Bacillati</taxon>
        <taxon>Actinomycetota</taxon>
        <taxon>Actinomycetes</taxon>
        <taxon>Streptosporangiales</taxon>
        <taxon>Thermomonosporaceae</taxon>
        <taxon>Actinomadura</taxon>
    </lineage>
</organism>
<evidence type="ECO:0000256" key="1">
    <source>
        <dbReference type="ARBA" id="ARBA00023015"/>
    </source>
</evidence>
<dbReference type="InterPro" id="IPR020449">
    <property type="entry name" value="Tscrpt_reg_AraC-type_HTH"/>
</dbReference>
<feature type="region of interest" description="Disordered" evidence="4">
    <location>
        <begin position="184"/>
        <end position="215"/>
    </location>
</feature>
<keyword evidence="1" id="KW-0805">Transcription regulation</keyword>
<dbReference type="Gene3D" id="1.10.10.60">
    <property type="entry name" value="Homeodomain-like"/>
    <property type="match status" value="1"/>
</dbReference>
<feature type="domain" description="HTH araC/xylS-type" evidence="5">
    <location>
        <begin position="254"/>
        <end position="355"/>
    </location>
</feature>
<evidence type="ECO:0000259" key="5">
    <source>
        <dbReference type="PROSITE" id="PS01124"/>
    </source>
</evidence>
<feature type="compositionally biased region" description="Low complexity" evidence="4">
    <location>
        <begin position="184"/>
        <end position="197"/>
    </location>
</feature>
<dbReference type="PROSITE" id="PS01124">
    <property type="entry name" value="HTH_ARAC_FAMILY_2"/>
    <property type="match status" value="1"/>
</dbReference>
<keyword evidence="7" id="KW-1185">Reference proteome</keyword>
<accession>A0ABW2CT02</accession>
<protein>
    <submittedName>
        <fullName evidence="6">Helix-turn-helix domain-containing protein</fullName>
    </submittedName>
</protein>
<dbReference type="InterPro" id="IPR018060">
    <property type="entry name" value="HTH_AraC"/>
</dbReference>
<dbReference type="PRINTS" id="PR00032">
    <property type="entry name" value="HTHARAC"/>
</dbReference>
<keyword evidence="3" id="KW-0804">Transcription</keyword>